<organism evidence="1 2">
    <name type="scientific">Trichonephila clavipes</name>
    <name type="common">Golden silk orbweaver</name>
    <name type="synonym">Nephila clavipes</name>
    <dbReference type="NCBI Taxonomy" id="2585209"/>
    <lineage>
        <taxon>Eukaryota</taxon>
        <taxon>Metazoa</taxon>
        <taxon>Ecdysozoa</taxon>
        <taxon>Arthropoda</taxon>
        <taxon>Chelicerata</taxon>
        <taxon>Arachnida</taxon>
        <taxon>Araneae</taxon>
        <taxon>Araneomorphae</taxon>
        <taxon>Entelegynae</taxon>
        <taxon>Araneoidea</taxon>
        <taxon>Nephilidae</taxon>
        <taxon>Trichonephila</taxon>
    </lineage>
</organism>
<keyword evidence="2" id="KW-1185">Reference proteome</keyword>
<reference evidence="1" key="1">
    <citation type="submission" date="2020-08" db="EMBL/GenBank/DDBJ databases">
        <title>Multicomponent nature underlies the extraordinary mechanical properties of spider dragline silk.</title>
        <authorList>
            <person name="Kono N."/>
            <person name="Nakamura H."/>
            <person name="Mori M."/>
            <person name="Yoshida Y."/>
            <person name="Ohtoshi R."/>
            <person name="Malay A.D."/>
            <person name="Moran D.A.P."/>
            <person name="Tomita M."/>
            <person name="Numata K."/>
            <person name="Arakawa K."/>
        </authorList>
    </citation>
    <scope>NUCLEOTIDE SEQUENCE</scope>
</reference>
<proteinExistence type="predicted"/>
<accession>A0A8X7BLB5</accession>
<name>A0A8X7BLB5_TRICX</name>
<gene>
    <name evidence="1" type="primary">SETMR</name>
    <name evidence="1" type="ORF">TNCV_1372831</name>
</gene>
<dbReference type="PANTHER" id="PTHR46060">
    <property type="entry name" value="MARINER MOS1 TRANSPOSASE-LIKE PROTEIN"/>
    <property type="match status" value="1"/>
</dbReference>
<comment type="caution">
    <text evidence="1">The sequence shown here is derived from an EMBL/GenBank/DDBJ whole genome shotgun (WGS) entry which is preliminary data.</text>
</comment>
<dbReference type="Proteomes" id="UP000887159">
    <property type="component" value="Unassembled WGS sequence"/>
</dbReference>
<sequence length="196" mass="22525">MLICGNTPTQIKDELDSVYGDSASSFTTVKVWVAEFKCGRKSLGRDERSGRPNTATTDENIAKVHQIVLDDYRIKPREELAEKRPHLQKKKILFHQDNAPSHTSAVAMAEIHELRFEMLDHPLYSPYLAPSDFFLFPHLKFALGRQGFSPNKEAITFENNYFAEKKAEYYLDGLQRRVTEMGASPREVCRVTRRLC</sequence>
<dbReference type="Gene3D" id="3.30.420.10">
    <property type="entry name" value="Ribonuclease H-like superfamily/Ribonuclease H"/>
    <property type="match status" value="1"/>
</dbReference>
<dbReference type="PANTHER" id="PTHR46060:SF1">
    <property type="entry name" value="MARINER MOS1 TRANSPOSASE-LIKE PROTEIN"/>
    <property type="match status" value="1"/>
</dbReference>
<dbReference type="EMBL" id="BMAU01021426">
    <property type="protein sequence ID" value="GFY34592.1"/>
    <property type="molecule type" value="Genomic_DNA"/>
</dbReference>
<dbReference type="InterPro" id="IPR052709">
    <property type="entry name" value="Transposase-MT_Hybrid"/>
</dbReference>
<evidence type="ECO:0000313" key="2">
    <source>
        <dbReference type="Proteomes" id="UP000887159"/>
    </source>
</evidence>
<dbReference type="AlphaFoldDB" id="A0A8X7BLB5"/>
<protein>
    <submittedName>
        <fullName evidence="1">Histone-lysine N-methyltransferase SETMAR</fullName>
    </submittedName>
</protein>
<evidence type="ECO:0000313" key="1">
    <source>
        <dbReference type="EMBL" id="GFY34592.1"/>
    </source>
</evidence>
<dbReference type="InterPro" id="IPR036397">
    <property type="entry name" value="RNaseH_sf"/>
</dbReference>
<dbReference type="GO" id="GO:0003676">
    <property type="term" value="F:nucleic acid binding"/>
    <property type="evidence" value="ECO:0007669"/>
    <property type="project" value="InterPro"/>
</dbReference>